<dbReference type="GO" id="GO:0004439">
    <property type="term" value="F:phosphatidylinositol-4,5-bisphosphate 5-phosphatase activity"/>
    <property type="evidence" value="ECO:0007669"/>
    <property type="project" value="TreeGrafter"/>
</dbReference>
<keyword evidence="4" id="KW-1185">Reference proteome</keyword>
<feature type="domain" description="Inositol polyphosphate-related phosphatase" evidence="2">
    <location>
        <begin position="195"/>
        <end position="267"/>
    </location>
</feature>
<proteinExistence type="predicted"/>
<evidence type="ECO:0000313" key="4">
    <source>
        <dbReference type="Proteomes" id="UP000886885"/>
    </source>
</evidence>
<keyword evidence="1" id="KW-0378">Hydrolase</keyword>
<evidence type="ECO:0000259" key="2">
    <source>
        <dbReference type="Pfam" id="PF22669"/>
    </source>
</evidence>
<reference evidence="3" key="1">
    <citation type="journal article" date="2020" name="bioRxiv">
        <title>Hybrid origin of Populus tomentosa Carr. identified through genome sequencing and phylogenomic analysis.</title>
        <authorList>
            <person name="An X."/>
            <person name="Gao K."/>
            <person name="Chen Z."/>
            <person name="Li J."/>
            <person name="Yang X."/>
            <person name="Yang X."/>
            <person name="Zhou J."/>
            <person name="Guo T."/>
            <person name="Zhao T."/>
            <person name="Huang S."/>
            <person name="Miao D."/>
            <person name="Khan W.U."/>
            <person name="Rao P."/>
            <person name="Ye M."/>
            <person name="Lei B."/>
            <person name="Liao W."/>
            <person name="Wang J."/>
            <person name="Ji L."/>
            <person name="Li Y."/>
            <person name="Guo B."/>
            <person name="Mustafa N.S."/>
            <person name="Li S."/>
            <person name="Yun Q."/>
            <person name="Keller S.R."/>
            <person name="Mao J."/>
            <person name="Zhang R."/>
            <person name="Strauss S.H."/>
        </authorList>
    </citation>
    <scope>NUCLEOTIDE SEQUENCE</scope>
    <source>
        <strain evidence="3">GM15</strain>
        <tissue evidence="3">Leaf</tissue>
    </source>
</reference>
<dbReference type="GO" id="GO:0034485">
    <property type="term" value="F:phosphatidylinositol-3,4,5-trisphosphate 5-phosphatase activity"/>
    <property type="evidence" value="ECO:0007669"/>
    <property type="project" value="TreeGrafter"/>
</dbReference>
<dbReference type="FunFam" id="3.60.10.10:FF:000061">
    <property type="entry name" value="Type I inositol polyphosphate 5-phosphatase 2"/>
    <property type="match status" value="1"/>
</dbReference>
<dbReference type="AlphaFoldDB" id="A0A8X8D7J9"/>
<protein>
    <recommendedName>
        <fullName evidence="2">Inositol polyphosphate-related phosphatase domain-containing protein</fullName>
    </recommendedName>
</protein>
<evidence type="ECO:0000313" key="3">
    <source>
        <dbReference type="EMBL" id="KAG6780740.1"/>
    </source>
</evidence>
<dbReference type="PANTHER" id="PTHR45666:SF21">
    <property type="entry name" value="TYPE I INOSITOL POLYPHOSPHATE 5-PHOSPHATASE 2"/>
    <property type="match status" value="1"/>
</dbReference>
<dbReference type="Proteomes" id="UP000886885">
    <property type="component" value="Chromosome 3D"/>
</dbReference>
<dbReference type="InterPro" id="IPR000300">
    <property type="entry name" value="IPPc"/>
</dbReference>
<dbReference type="GO" id="GO:0046856">
    <property type="term" value="P:phosphatidylinositol dephosphorylation"/>
    <property type="evidence" value="ECO:0007669"/>
    <property type="project" value="InterPro"/>
</dbReference>
<sequence>MATKYVHTFSVLSVCSQYESFFEFGITESIPLGLVVLMRTRKGKRDEAFWPSLVMKKWLNIKHKVNDFSEDEYTETESEDDASSVKDDRVNVDEDRTHMMQGNQSVFQSQISGNNLCFVSVIKPVCHVRCIQSSKAFEPALCILCFLVASMIMERYFLIYTDAPSNGYSSGHRRGKSETLRAQYINTKDVRVTIGTWNVAGRLPNEDLDIDCWLCTEEPADIYIIGFQEVVPLNAGNVLGAESSRPIPKWEAIIRRTLNKSHQAESKHKCFSAPPSPVLRTSSVADELADEVDSLPLEVMNEEYIEAADGCESDILEFGKAIGIGKSLHLKRVYGIDCDSRLDWPEHSLAATPQVISTNSKLRRVSSSSARIGFNWSENPSLFSPQHTALNRSGLKRSHQSSGDLGSMWLEQEQGHKVPEVTEVPEVIDSFSDVSDWLSEAEDDTFLEVPSGQYYSEIIKDNDDPRPKYVRIVSKQMVGIYVSIWVRKRLRKHINNLEVSPVGVGLMGYMGNKGSVSVSMSFFQSRLCFVCSHLTSGQKDGAEQRRNADVCEIIRRTRFSSILDTSQAQTIPSHEYETF</sequence>
<dbReference type="Pfam" id="PF22669">
    <property type="entry name" value="Exo_endo_phos2"/>
    <property type="match status" value="2"/>
</dbReference>
<comment type="caution">
    <text evidence="3">The sequence shown here is derived from an EMBL/GenBank/DDBJ whole genome shotgun (WGS) entry which is preliminary data.</text>
</comment>
<name>A0A8X8D7J9_POPTO</name>
<gene>
    <name evidence="3" type="ORF">POTOM_013609</name>
</gene>
<dbReference type="PANTHER" id="PTHR45666">
    <property type="entry name" value="TYPE IV INOSITOL POLYPHOSPHATE 5-PHOSPHATASE 9"/>
    <property type="match status" value="1"/>
</dbReference>
<feature type="domain" description="Inositol polyphosphate-related phosphatase" evidence="2">
    <location>
        <begin position="463"/>
        <end position="566"/>
    </location>
</feature>
<organism evidence="3 4">
    <name type="scientific">Populus tomentosa</name>
    <name type="common">Chinese white poplar</name>
    <dbReference type="NCBI Taxonomy" id="118781"/>
    <lineage>
        <taxon>Eukaryota</taxon>
        <taxon>Viridiplantae</taxon>
        <taxon>Streptophyta</taxon>
        <taxon>Embryophyta</taxon>
        <taxon>Tracheophyta</taxon>
        <taxon>Spermatophyta</taxon>
        <taxon>Magnoliopsida</taxon>
        <taxon>eudicotyledons</taxon>
        <taxon>Gunneridae</taxon>
        <taxon>Pentapetalae</taxon>
        <taxon>rosids</taxon>
        <taxon>fabids</taxon>
        <taxon>Malpighiales</taxon>
        <taxon>Salicaceae</taxon>
        <taxon>Saliceae</taxon>
        <taxon>Populus</taxon>
    </lineage>
</organism>
<dbReference type="OrthoDB" id="62798at2759"/>
<dbReference type="EMBL" id="JAAWWB010000006">
    <property type="protein sequence ID" value="KAG6780740.1"/>
    <property type="molecule type" value="Genomic_DNA"/>
</dbReference>
<dbReference type="InterPro" id="IPR045849">
    <property type="entry name" value="IP5P_plant"/>
</dbReference>
<evidence type="ECO:0000256" key="1">
    <source>
        <dbReference type="ARBA" id="ARBA00022801"/>
    </source>
</evidence>
<dbReference type="GO" id="GO:0004445">
    <property type="term" value="F:inositol-polyphosphate 5-phosphatase activity"/>
    <property type="evidence" value="ECO:0007669"/>
    <property type="project" value="InterPro"/>
</dbReference>
<accession>A0A8X8D7J9</accession>